<dbReference type="Pfam" id="PF04542">
    <property type="entry name" value="Sigma70_r2"/>
    <property type="match status" value="1"/>
</dbReference>
<evidence type="ECO:0000313" key="4">
    <source>
        <dbReference type="EMBL" id="GGI16283.1"/>
    </source>
</evidence>
<dbReference type="GO" id="GO:0016987">
    <property type="term" value="F:sigma factor activity"/>
    <property type="evidence" value="ECO:0007669"/>
    <property type="project" value="InterPro"/>
</dbReference>
<evidence type="ECO:0000256" key="1">
    <source>
        <dbReference type="ARBA" id="ARBA00011344"/>
    </source>
</evidence>
<evidence type="ECO:0000259" key="2">
    <source>
        <dbReference type="Pfam" id="PF04542"/>
    </source>
</evidence>
<dbReference type="NCBIfam" id="NF007214">
    <property type="entry name" value="PRK09636.1"/>
    <property type="match status" value="1"/>
</dbReference>
<comment type="caution">
    <text evidence="4">The sequence shown here is derived from an EMBL/GenBank/DDBJ whole genome shotgun (WGS) entry which is preliminary data.</text>
</comment>
<dbReference type="Proteomes" id="UP000626244">
    <property type="component" value="Unassembled WGS sequence"/>
</dbReference>
<dbReference type="Gene3D" id="1.10.1740.10">
    <property type="match status" value="1"/>
</dbReference>
<feature type="domain" description="RNA polymerase sigma-70 region 2" evidence="2">
    <location>
        <begin position="6"/>
        <end position="73"/>
    </location>
</feature>
<organism evidence="4 5">
    <name type="scientific">Gottfriedia solisilvae</name>
    <dbReference type="NCBI Taxonomy" id="1516104"/>
    <lineage>
        <taxon>Bacteria</taxon>
        <taxon>Bacillati</taxon>
        <taxon>Bacillota</taxon>
        <taxon>Bacilli</taxon>
        <taxon>Bacillales</taxon>
        <taxon>Bacillaceae</taxon>
        <taxon>Gottfriedia</taxon>
    </lineage>
</organism>
<evidence type="ECO:0000259" key="3">
    <source>
        <dbReference type="Pfam" id="PF08281"/>
    </source>
</evidence>
<sequence>MDIDILYSEYKPLLFSIGYHMLGSVEDSEDLVQDTFVAIHQLSKTSNEEPNNIKAFLCKVMTNRCLDLLKSTRKKREVYVGPWLPEPILQLKLEGTHEDPAEKVILDETISYALLVLLEQLTPVERAVFLLREVFEFDYKNIADILSKTEMNCRKIFSRIKEKIQADHQNTKPNIREDFLLAKRFIEAVGTGNLEVLISLLTDDIVLISDGGGKVKAALRPLSNKNHVIAFLTGVAKKEANSAEVKLVMVNGQIGILVDGKDPTIICFEKAGDCYKRIYLVRNPDKIRIK</sequence>
<dbReference type="EMBL" id="BMHB01000002">
    <property type="protein sequence ID" value="GGI16283.1"/>
    <property type="molecule type" value="Genomic_DNA"/>
</dbReference>
<dbReference type="InterPro" id="IPR013324">
    <property type="entry name" value="RNA_pol_sigma_r3/r4-like"/>
</dbReference>
<name>A0A8J3AM68_9BACI</name>
<dbReference type="InterPro" id="IPR007627">
    <property type="entry name" value="RNA_pol_sigma70_r2"/>
</dbReference>
<gene>
    <name evidence="4" type="primary">rpoE</name>
    <name evidence="4" type="ORF">GCM10007380_32190</name>
</gene>
<keyword evidence="5" id="KW-1185">Reference proteome</keyword>
<dbReference type="InterPro" id="IPR032710">
    <property type="entry name" value="NTF2-like_dom_sf"/>
</dbReference>
<protein>
    <submittedName>
        <fullName evidence="4">RNA polymerase sigma factor SigJ</fullName>
    </submittedName>
</protein>
<dbReference type="InterPro" id="IPR014284">
    <property type="entry name" value="RNA_pol_sigma-70_dom"/>
</dbReference>
<accession>A0A8J3AM68</accession>
<dbReference type="PANTHER" id="PTHR30173">
    <property type="entry name" value="SIGMA 19 FACTOR"/>
    <property type="match status" value="1"/>
</dbReference>
<dbReference type="Gene3D" id="1.10.10.10">
    <property type="entry name" value="Winged helix-like DNA-binding domain superfamily/Winged helix DNA-binding domain"/>
    <property type="match status" value="1"/>
</dbReference>
<dbReference type="NCBIfam" id="TIGR02937">
    <property type="entry name" value="sigma70-ECF"/>
    <property type="match status" value="1"/>
</dbReference>
<proteinExistence type="predicted"/>
<dbReference type="InterPro" id="IPR013249">
    <property type="entry name" value="RNA_pol_sigma70_r4_t2"/>
</dbReference>
<comment type="subunit">
    <text evidence="1">Interacts transiently with the RNA polymerase catalytic core formed by RpoA, RpoB, RpoC and RpoZ (2 alpha, 1 beta, 1 beta' and 1 omega subunit) to form the RNA polymerase holoenzyme that can initiate transcription.</text>
</comment>
<dbReference type="GO" id="GO:0006352">
    <property type="term" value="P:DNA-templated transcription initiation"/>
    <property type="evidence" value="ECO:0007669"/>
    <property type="project" value="InterPro"/>
</dbReference>
<feature type="domain" description="RNA polymerase sigma factor 70 region 4 type 2" evidence="3">
    <location>
        <begin position="113"/>
        <end position="164"/>
    </location>
</feature>
<dbReference type="InterPro" id="IPR052704">
    <property type="entry name" value="ECF_Sigma-70_Domain"/>
</dbReference>
<dbReference type="SUPFAM" id="SSF88659">
    <property type="entry name" value="Sigma3 and sigma4 domains of RNA polymerase sigma factors"/>
    <property type="match status" value="1"/>
</dbReference>
<reference evidence="5" key="1">
    <citation type="journal article" date="2019" name="Int. J. Syst. Evol. Microbiol.">
        <title>The Global Catalogue of Microorganisms (GCM) 10K type strain sequencing project: providing services to taxonomists for standard genome sequencing and annotation.</title>
        <authorList>
            <consortium name="The Broad Institute Genomics Platform"/>
            <consortium name="The Broad Institute Genome Sequencing Center for Infectious Disease"/>
            <person name="Wu L."/>
            <person name="Ma J."/>
        </authorList>
    </citation>
    <scope>NUCLEOTIDE SEQUENCE [LARGE SCALE GENOMIC DNA]</scope>
    <source>
        <strain evidence="5">CGMCC 1.14993</strain>
    </source>
</reference>
<dbReference type="SUPFAM" id="SSF88946">
    <property type="entry name" value="Sigma2 domain of RNA polymerase sigma factors"/>
    <property type="match status" value="1"/>
</dbReference>
<dbReference type="PANTHER" id="PTHR30173:SF36">
    <property type="entry name" value="ECF RNA POLYMERASE SIGMA FACTOR SIGJ"/>
    <property type="match status" value="1"/>
</dbReference>
<evidence type="ECO:0000313" key="5">
    <source>
        <dbReference type="Proteomes" id="UP000626244"/>
    </source>
</evidence>
<dbReference type="RefSeq" id="WP_235821503.1">
    <property type="nucleotide sequence ID" value="NZ_BMHB01000002.1"/>
</dbReference>
<dbReference type="GO" id="GO:0003677">
    <property type="term" value="F:DNA binding"/>
    <property type="evidence" value="ECO:0007669"/>
    <property type="project" value="InterPro"/>
</dbReference>
<dbReference type="SUPFAM" id="SSF54427">
    <property type="entry name" value="NTF2-like"/>
    <property type="match status" value="1"/>
</dbReference>
<dbReference type="AlphaFoldDB" id="A0A8J3AM68"/>
<dbReference type="Pfam" id="PF08281">
    <property type="entry name" value="Sigma70_r4_2"/>
    <property type="match status" value="1"/>
</dbReference>
<dbReference type="InterPro" id="IPR036388">
    <property type="entry name" value="WH-like_DNA-bd_sf"/>
</dbReference>
<dbReference type="InterPro" id="IPR013325">
    <property type="entry name" value="RNA_pol_sigma_r2"/>
</dbReference>